<evidence type="ECO:0000313" key="2">
    <source>
        <dbReference type="Proteomes" id="UP000192997"/>
    </source>
</evidence>
<dbReference type="AlphaFoldDB" id="A0A1X4G6C4"/>
<gene>
    <name evidence="1" type="ORF">B7O87_09605</name>
</gene>
<name>A0A1X4G6C4_9CYAN</name>
<protein>
    <submittedName>
        <fullName evidence="1">Uncharacterized protein</fullName>
    </submittedName>
</protein>
<proteinExistence type="predicted"/>
<comment type="caution">
    <text evidence="1">The sequence shown here is derived from an EMBL/GenBank/DDBJ whole genome shotgun (WGS) entry which is preliminary data.</text>
</comment>
<reference evidence="2" key="1">
    <citation type="submission" date="2017-04" db="EMBL/GenBank/DDBJ databases">
        <authorList>
            <person name="Abreu V.A."/>
            <person name="Popin R.V."/>
            <person name="Rigonato J."/>
            <person name="Andreote A.P."/>
            <person name="Schaker P.C."/>
            <person name="Hoff-Risseti C."/>
            <person name="Alvarenga D.O."/>
            <person name="Varani A.M."/>
            <person name="Fiore M.F."/>
        </authorList>
    </citation>
    <scope>NUCLEOTIDE SEQUENCE [LARGE SCALE GENOMIC DNA]</scope>
    <source>
        <strain evidence="2">CENA303</strain>
    </source>
</reference>
<dbReference type="EMBL" id="NBYN01000049">
    <property type="protein sequence ID" value="OSO90279.1"/>
    <property type="molecule type" value="Genomic_DNA"/>
</dbReference>
<sequence length="81" mass="9841">MKSWSCLYYNGWGKWWGIYEGGKGRSRVASALQTRWEYFANALGVIHKHTKNRACVFYHFYNLLLEKWREYSYNKIFGIKY</sequence>
<accession>A0A1X4G6C4</accession>
<dbReference type="Proteomes" id="UP000192997">
    <property type="component" value="Unassembled WGS sequence"/>
</dbReference>
<evidence type="ECO:0000313" key="1">
    <source>
        <dbReference type="EMBL" id="OSO90279.1"/>
    </source>
</evidence>
<organism evidence="1 2">
    <name type="scientific">Cylindrospermopsis raciborskii CENA303</name>
    <dbReference type="NCBI Taxonomy" id="1170769"/>
    <lineage>
        <taxon>Bacteria</taxon>
        <taxon>Bacillati</taxon>
        <taxon>Cyanobacteriota</taxon>
        <taxon>Cyanophyceae</taxon>
        <taxon>Nostocales</taxon>
        <taxon>Aphanizomenonaceae</taxon>
        <taxon>Cylindrospermopsis</taxon>
    </lineage>
</organism>